<organism evidence="1 2">
    <name type="scientific">Paenibacillus crassostreae</name>
    <dbReference type="NCBI Taxonomy" id="1763538"/>
    <lineage>
        <taxon>Bacteria</taxon>
        <taxon>Bacillati</taxon>
        <taxon>Bacillota</taxon>
        <taxon>Bacilli</taxon>
        <taxon>Bacillales</taxon>
        <taxon>Paenibacillaceae</taxon>
        <taxon>Paenibacillus</taxon>
    </lineage>
</organism>
<dbReference type="KEGG" id="pcx:LPB68_21400"/>
<comment type="caution">
    <text evidence="1">The sequence shown here is derived from an EMBL/GenBank/DDBJ whole genome shotgun (WGS) entry which is preliminary data.</text>
</comment>
<keyword evidence="2" id="KW-1185">Reference proteome</keyword>
<dbReference type="KEGG" id="pcx:LPB68_00195"/>
<proteinExistence type="predicted"/>
<sequence length="149" mass="17375">MKRTFLITTLITVLLVSVLVTLLSLDKDQKLLSASELKESFKKVEDNGEFSFDSITNFEWDTLYLLTPYSSIDQIKDIRGIKNIDTNISESDSINLLVFSKENKVVTYLDFPRIYGDFAYVTQKQYERHKAVFILDRNEITINLKNKYK</sequence>
<evidence type="ECO:0000313" key="1">
    <source>
        <dbReference type="EMBL" id="OAB76457.1"/>
    </source>
</evidence>
<name>A0A167FE68_9BACL</name>
<accession>A0A167FE68</accession>
<dbReference type="RefSeq" id="WP_068655193.1">
    <property type="nucleotide sequence ID" value="NZ_CP017770.1"/>
</dbReference>
<dbReference type="AlphaFoldDB" id="A0A167FE68"/>
<dbReference type="EMBL" id="LSFN01000005">
    <property type="protein sequence ID" value="OAB76457.1"/>
    <property type="molecule type" value="Genomic_DNA"/>
</dbReference>
<dbReference type="STRING" id="1763538.LPB68_00195"/>
<protein>
    <submittedName>
        <fullName evidence="1">Uncharacterized protein</fullName>
    </submittedName>
</protein>
<reference evidence="1 2" key="1">
    <citation type="submission" date="2016-02" db="EMBL/GenBank/DDBJ databases">
        <title>Paenibacillus sp. LPB0068, isolated from Crassostrea gigas.</title>
        <authorList>
            <person name="Shin S.-K."/>
            <person name="Yi H."/>
        </authorList>
    </citation>
    <scope>NUCLEOTIDE SEQUENCE [LARGE SCALE GENOMIC DNA]</scope>
    <source>
        <strain evidence="1 2">LPB0068</strain>
    </source>
</reference>
<dbReference type="Proteomes" id="UP000077134">
    <property type="component" value="Unassembled WGS sequence"/>
</dbReference>
<gene>
    <name evidence="1" type="ORF">PNBC_03335</name>
</gene>
<evidence type="ECO:0000313" key="2">
    <source>
        <dbReference type="Proteomes" id="UP000077134"/>
    </source>
</evidence>
<dbReference type="OrthoDB" id="6443639at2"/>